<dbReference type="InterPro" id="IPR000477">
    <property type="entry name" value="RT_dom"/>
</dbReference>
<dbReference type="HOGENOM" id="CLU_000680_33_0_1"/>
<organism evidence="2 3">
    <name type="scientific">Oryza sativa subsp. indica</name>
    <name type="common">Rice</name>
    <dbReference type="NCBI Taxonomy" id="39946"/>
    <lineage>
        <taxon>Eukaryota</taxon>
        <taxon>Viridiplantae</taxon>
        <taxon>Streptophyta</taxon>
        <taxon>Embryophyta</taxon>
        <taxon>Tracheophyta</taxon>
        <taxon>Spermatophyta</taxon>
        <taxon>Magnoliopsida</taxon>
        <taxon>Liliopsida</taxon>
        <taxon>Poales</taxon>
        <taxon>Poaceae</taxon>
        <taxon>BOP clade</taxon>
        <taxon>Oryzoideae</taxon>
        <taxon>Oryzeae</taxon>
        <taxon>Oryzinae</taxon>
        <taxon>Oryza</taxon>
        <taxon>Oryza sativa</taxon>
    </lineage>
</organism>
<name>A2YJD5_ORYSI</name>
<reference evidence="2 3" key="1">
    <citation type="journal article" date="2005" name="PLoS Biol.">
        <title>The genomes of Oryza sativa: a history of duplications.</title>
        <authorList>
            <person name="Yu J."/>
            <person name="Wang J."/>
            <person name="Lin W."/>
            <person name="Li S."/>
            <person name="Li H."/>
            <person name="Zhou J."/>
            <person name="Ni P."/>
            <person name="Dong W."/>
            <person name="Hu S."/>
            <person name="Zeng C."/>
            <person name="Zhang J."/>
            <person name="Zhang Y."/>
            <person name="Li R."/>
            <person name="Xu Z."/>
            <person name="Li S."/>
            <person name="Li X."/>
            <person name="Zheng H."/>
            <person name="Cong L."/>
            <person name="Lin L."/>
            <person name="Yin J."/>
            <person name="Geng J."/>
            <person name="Li G."/>
            <person name="Shi J."/>
            <person name="Liu J."/>
            <person name="Lv H."/>
            <person name="Li J."/>
            <person name="Wang J."/>
            <person name="Deng Y."/>
            <person name="Ran L."/>
            <person name="Shi X."/>
            <person name="Wang X."/>
            <person name="Wu Q."/>
            <person name="Li C."/>
            <person name="Ren X."/>
            <person name="Wang J."/>
            <person name="Wang X."/>
            <person name="Li D."/>
            <person name="Liu D."/>
            <person name="Zhang X."/>
            <person name="Ji Z."/>
            <person name="Zhao W."/>
            <person name="Sun Y."/>
            <person name="Zhang Z."/>
            <person name="Bao J."/>
            <person name="Han Y."/>
            <person name="Dong L."/>
            <person name="Ji J."/>
            <person name="Chen P."/>
            <person name="Wu S."/>
            <person name="Liu J."/>
            <person name="Xiao Y."/>
            <person name="Bu D."/>
            <person name="Tan J."/>
            <person name="Yang L."/>
            <person name="Ye C."/>
            <person name="Zhang J."/>
            <person name="Xu J."/>
            <person name="Zhou Y."/>
            <person name="Yu Y."/>
            <person name="Zhang B."/>
            <person name="Zhuang S."/>
            <person name="Wei H."/>
            <person name="Liu B."/>
            <person name="Lei M."/>
            <person name="Yu H."/>
            <person name="Li Y."/>
            <person name="Xu H."/>
            <person name="Wei S."/>
            <person name="He X."/>
            <person name="Fang L."/>
            <person name="Zhang Z."/>
            <person name="Zhang Y."/>
            <person name="Huang X."/>
            <person name="Su Z."/>
            <person name="Tong W."/>
            <person name="Li J."/>
            <person name="Tong Z."/>
            <person name="Li S."/>
            <person name="Ye J."/>
            <person name="Wang L."/>
            <person name="Fang L."/>
            <person name="Lei T."/>
            <person name="Chen C."/>
            <person name="Chen H."/>
            <person name="Xu Z."/>
            <person name="Li H."/>
            <person name="Huang H."/>
            <person name="Zhang F."/>
            <person name="Xu H."/>
            <person name="Li N."/>
            <person name="Zhao C."/>
            <person name="Li S."/>
            <person name="Dong L."/>
            <person name="Huang Y."/>
            <person name="Li L."/>
            <person name="Xi Y."/>
            <person name="Qi Q."/>
            <person name="Li W."/>
            <person name="Zhang B."/>
            <person name="Hu W."/>
            <person name="Zhang Y."/>
            <person name="Tian X."/>
            <person name="Jiao Y."/>
            <person name="Liang X."/>
            <person name="Jin J."/>
            <person name="Gao L."/>
            <person name="Zheng W."/>
            <person name="Hao B."/>
            <person name="Liu S."/>
            <person name="Wang W."/>
            <person name="Yuan L."/>
            <person name="Cao M."/>
            <person name="McDermott J."/>
            <person name="Samudrala R."/>
            <person name="Wang J."/>
            <person name="Wong G.K."/>
            <person name="Yang H."/>
        </authorList>
    </citation>
    <scope>NUCLEOTIDE SEQUENCE [LARGE SCALE GENOMIC DNA]</scope>
    <source>
        <strain evidence="3">cv. 93-11</strain>
    </source>
</reference>
<evidence type="ECO:0000259" key="1">
    <source>
        <dbReference type="PROSITE" id="PS50878"/>
    </source>
</evidence>
<dbReference type="EMBL" id="CM000132">
    <property type="protein sequence ID" value="EAZ03196.1"/>
    <property type="molecule type" value="Genomic_DNA"/>
</dbReference>
<dbReference type="InterPro" id="IPR044730">
    <property type="entry name" value="RNase_H-like_dom_plant"/>
</dbReference>
<dbReference type="PANTHER" id="PTHR33116">
    <property type="entry name" value="REVERSE TRANSCRIPTASE ZINC-BINDING DOMAIN-CONTAINING PROTEIN-RELATED-RELATED"/>
    <property type="match status" value="1"/>
</dbReference>
<dbReference type="InterPro" id="IPR012337">
    <property type="entry name" value="RNaseH-like_sf"/>
</dbReference>
<dbReference type="CDD" id="cd01650">
    <property type="entry name" value="RT_nLTR_like"/>
    <property type="match status" value="1"/>
</dbReference>
<dbReference type="CDD" id="cd06222">
    <property type="entry name" value="RNase_H_like"/>
    <property type="match status" value="1"/>
</dbReference>
<dbReference type="AlphaFoldDB" id="A2YJD5"/>
<dbReference type="PANTHER" id="PTHR33116:SF86">
    <property type="entry name" value="REVERSE TRANSCRIPTASE DOMAIN-CONTAINING PROTEIN"/>
    <property type="match status" value="1"/>
</dbReference>
<dbReference type="InterPro" id="IPR002156">
    <property type="entry name" value="RNaseH_domain"/>
</dbReference>
<dbReference type="PROSITE" id="PS50878">
    <property type="entry name" value="RT_POL"/>
    <property type="match status" value="1"/>
</dbReference>
<dbReference type="InterPro" id="IPR036397">
    <property type="entry name" value="RNaseH_sf"/>
</dbReference>
<dbReference type="Gene3D" id="3.30.420.10">
    <property type="entry name" value="Ribonuclease H-like superfamily/Ribonuclease H"/>
    <property type="match status" value="1"/>
</dbReference>
<keyword evidence="3" id="KW-1185">Reference proteome</keyword>
<dbReference type="InterPro" id="IPR026960">
    <property type="entry name" value="RVT-Znf"/>
</dbReference>
<dbReference type="GO" id="GO:0004523">
    <property type="term" value="F:RNA-DNA hybrid ribonuclease activity"/>
    <property type="evidence" value="ECO:0007669"/>
    <property type="project" value="InterPro"/>
</dbReference>
<dbReference type="STRING" id="39946.A2YJD5"/>
<dbReference type="InterPro" id="IPR043502">
    <property type="entry name" value="DNA/RNA_pol_sf"/>
</dbReference>
<proteinExistence type="predicted"/>
<dbReference type="OMA" id="HATACIR"/>
<dbReference type="GO" id="GO:0003676">
    <property type="term" value="F:nucleic acid binding"/>
    <property type="evidence" value="ECO:0007669"/>
    <property type="project" value="InterPro"/>
</dbReference>
<dbReference type="Gramene" id="BGIOSGA024621-TA">
    <property type="protein sequence ID" value="BGIOSGA024621-PA"/>
    <property type="gene ID" value="BGIOSGA024621"/>
</dbReference>
<dbReference type="Pfam" id="PF00078">
    <property type="entry name" value="RVT_1"/>
    <property type="match status" value="1"/>
</dbReference>
<dbReference type="Pfam" id="PF13456">
    <property type="entry name" value="RVT_3"/>
    <property type="match status" value="1"/>
</dbReference>
<dbReference type="Pfam" id="PF13966">
    <property type="entry name" value="zf-RVT"/>
    <property type="match status" value="1"/>
</dbReference>
<accession>A2YJD5</accession>
<evidence type="ECO:0000313" key="3">
    <source>
        <dbReference type="Proteomes" id="UP000007015"/>
    </source>
</evidence>
<dbReference type="Proteomes" id="UP000007015">
    <property type="component" value="Chromosome 7"/>
</dbReference>
<protein>
    <recommendedName>
        <fullName evidence="1">Reverse transcriptase domain-containing protein</fullName>
    </recommendedName>
</protein>
<sequence>MPEGVNDTAIVLIPKVDRLAELKDFRPISLCNVIYKVVSKCLVNRLRLLLDDLVSPSQSAFVPGRLITDNALLAFECFHHIKKNKNLDNASCAYKLYLSKAYDRVDWSFLEQAMYKLGFTHRWVSWLMTCITTVRYAVKFNGTLLSTFAPTRGLRQGDPLSPFLFLFVADGLSLLLEEQVNQGAISPVKVCRQAPGISHLLFADDTLLFFKENADQATKVKEVLNRYASGTGQQINPMKCSIMFGEVSPASTQQSIKDILQVVSPNFEDKYLGFPTPDGRMHKGRFQKLQDKIWKRIIQWGENFLSSGGKEILIKAVLQAIPVYVMGLFKLPDSMCEDLMKATRNFWWGANKGKQTTHWRSWDCLMKSKQSGGMGFRDMKLFNQALLARQAWHLLDSPDSLCARVLKAKYYPNGSIIDTCFTGNSSPGWKGIEHGLELLKKGIIWRVGNGHSIRIWRDPWIPRNFSRKAISGKGSCRLRWVSDLLDSDGLWDEHRVRHFFLPIDAEVILGIRTSRGRDEDFVAWHPDKFGSFSVKIFAWKAITNSLAIMLNKKKRNLEQSSTCTICGIEEEDVAHALCRCPQAKFLWLALRNSNDIGFVPDGRWTGSDWILNQLEILVEPDRVMFLLLLWRAWHIRNEVVHGKHAPPIEASHRFIVSYHTSLLEIKQFPKADLTKGKHVIGQMVGHSGRHQRQPETLPYTWKKPDTGWMKLNVDGSFQEHDGSGGIGAILRNSAGEVVFASCGSMNRCGGALEAELLACRDGLTLVLQWTLLPIVIESDCLQAIQLIQSKEEERSDLAFLIREIKHLMAGNRDIVIMKIHRNQNSVSHALAYKGCSEALTAFWLDDTCNFIAHLLGAE</sequence>
<evidence type="ECO:0000313" key="2">
    <source>
        <dbReference type="EMBL" id="EAZ03196.1"/>
    </source>
</evidence>
<dbReference type="SUPFAM" id="SSF56672">
    <property type="entry name" value="DNA/RNA polymerases"/>
    <property type="match status" value="1"/>
</dbReference>
<feature type="domain" description="Reverse transcriptase" evidence="1">
    <location>
        <begin position="1"/>
        <end position="276"/>
    </location>
</feature>
<dbReference type="SUPFAM" id="SSF53098">
    <property type="entry name" value="Ribonuclease H-like"/>
    <property type="match status" value="1"/>
</dbReference>
<gene>
    <name evidence="2" type="ORF">OsI_25347</name>
</gene>